<dbReference type="AlphaFoldDB" id="A0A0D2VFW0"/>
<evidence type="ECO:0000259" key="2">
    <source>
        <dbReference type="PROSITE" id="PS51186"/>
    </source>
</evidence>
<dbReference type="GO" id="GO:0047961">
    <property type="term" value="F:glycine N-acyltransferase activity"/>
    <property type="evidence" value="ECO:0007669"/>
    <property type="project" value="InterPro"/>
</dbReference>
<accession>A0A0D2VFW0</accession>
<dbReference type="GO" id="GO:0005739">
    <property type="term" value="C:mitochondrion"/>
    <property type="evidence" value="ECO:0007669"/>
    <property type="project" value="InterPro"/>
</dbReference>
<feature type="region of interest" description="Disordered" evidence="1">
    <location>
        <begin position="62"/>
        <end position="84"/>
    </location>
</feature>
<dbReference type="PhylomeDB" id="A0A0D2VFW0"/>
<dbReference type="PANTHER" id="PTHR15298">
    <property type="entry name" value="L-COA N-ACYLTRANSFERASE-RELATED"/>
    <property type="match status" value="1"/>
</dbReference>
<evidence type="ECO:0000313" key="3">
    <source>
        <dbReference type="EMBL" id="KJE88627.1"/>
    </source>
</evidence>
<evidence type="ECO:0000313" key="4">
    <source>
        <dbReference type="Proteomes" id="UP000008743"/>
    </source>
</evidence>
<dbReference type="InParanoid" id="A0A0D2VFW0"/>
<dbReference type="Proteomes" id="UP000008743">
    <property type="component" value="Unassembled WGS sequence"/>
</dbReference>
<evidence type="ECO:0000256" key="1">
    <source>
        <dbReference type="SAM" id="MobiDB-lite"/>
    </source>
</evidence>
<feature type="domain" description="N-acetyltransferase" evidence="2">
    <location>
        <begin position="198"/>
        <end position="327"/>
    </location>
</feature>
<protein>
    <submittedName>
        <fullName evidence="3">FR47-like protein</fullName>
    </submittedName>
</protein>
<dbReference type="Pfam" id="PF08445">
    <property type="entry name" value="FR47"/>
    <property type="match status" value="1"/>
</dbReference>
<sequence>MFREITADAELEAMERHCLEHRGHYGLRMGYVLHNARRGRVPTARFYADLGDVTAGRFAAAAHGAGTTEPGSSPTSAASPKSGGESAACTMIIMVHPTADEDTIALDATTPEAARVLIHEHLTNFTLLGIAHPSNPQRPRRSITFSGFDDAHFTENIRQVFPQESGFVLKYHPCKMYSATNPALFAPELYLPKLQAGWTLGPLRAEDAPMVNQLWPYSSPGTLGFIADLITTYPSMCLFVDGTPACWCLTQNYGAMGMLHTKDEFKRQGLGKIVMMALSQHLHSKNHVPFLYVVHPNTASHGLFKSLNFPQEDRDQSWLLVHPPKDQ</sequence>
<dbReference type="PANTHER" id="PTHR15298:SF1">
    <property type="entry name" value="GLYCINE N-ACYLTRANSFERASE-LIKE PROTEIN"/>
    <property type="match status" value="1"/>
</dbReference>
<dbReference type="EMBL" id="KE346360">
    <property type="protein sequence ID" value="KJE88627.1"/>
    <property type="molecule type" value="Genomic_DNA"/>
</dbReference>
<keyword evidence="4" id="KW-1185">Reference proteome</keyword>
<dbReference type="PROSITE" id="PS51186">
    <property type="entry name" value="GNAT"/>
    <property type="match status" value="1"/>
</dbReference>
<dbReference type="STRING" id="595528.A0A0D2VFW0"/>
<dbReference type="InterPro" id="IPR000182">
    <property type="entry name" value="GNAT_dom"/>
</dbReference>
<reference evidence="4" key="1">
    <citation type="submission" date="2011-02" db="EMBL/GenBank/DDBJ databases">
        <title>The Genome Sequence of Capsaspora owczarzaki ATCC 30864.</title>
        <authorList>
            <person name="Russ C."/>
            <person name="Cuomo C."/>
            <person name="Burger G."/>
            <person name="Gray M.W."/>
            <person name="Holland P.W.H."/>
            <person name="King N."/>
            <person name="Lang F.B.F."/>
            <person name="Roger A.J."/>
            <person name="Ruiz-Trillo I."/>
            <person name="Young S.K."/>
            <person name="Zeng Q."/>
            <person name="Gargeya S."/>
            <person name="Alvarado L."/>
            <person name="Berlin A."/>
            <person name="Chapman S.B."/>
            <person name="Chen Z."/>
            <person name="Freedman E."/>
            <person name="Gellesch M."/>
            <person name="Goldberg J."/>
            <person name="Griggs A."/>
            <person name="Gujja S."/>
            <person name="Heilman E."/>
            <person name="Heiman D."/>
            <person name="Howarth C."/>
            <person name="Mehta T."/>
            <person name="Neiman D."/>
            <person name="Pearson M."/>
            <person name="Roberts A."/>
            <person name="Saif S."/>
            <person name="Shea T."/>
            <person name="Shenoy N."/>
            <person name="Sisk P."/>
            <person name="Stolte C."/>
            <person name="Sykes S."/>
            <person name="White J."/>
            <person name="Yandava C."/>
            <person name="Haas B."/>
            <person name="Nusbaum C."/>
            <person name="Birren B."/>
        </authorList>
    </citation>
    <scope>NUCLEOTIDE SEQUENCE</scope>
    <source>
        <strain evidence="4">ATCC 30864</strain>
    </source>
</reference>
<dbReference type="Gene3D" id="3.40.630.30">
    <property type="match status" value="1"/>
</dbReference>
<gene>
    <name evidence="3" type="ORF">CAOG_000253</name>
</gene>
<dbReference type="OrthoDB" id="7305308at2759"/>
<feature type="compositionally biased region" description="Polar residues" evidence="1">
    <location>
        <begin position="69"/>
        <end position="79"/>
    </location>
</feature>
<organism evidence="3 4">
    <name type="scientific">Capsaspora owczarzaki (strain ATCC 30864)</name>
    <dbReference type="NCBI Taxonomy" id="595528"/>
    <lineage>
        <taxon>Eukaryota</taxon>
        <taxon>Filasterea</taxon>
        <taxon>Capsaspora</taxon>
    </lineage>
</organism>
<dbReference type="InterPro" id="IPR013653">
    <property type="entry name" value="GCN5-like_dom"/>
</dbReference>
<dbReference type="InterPro" id="IPR016181">
    <property type="entry name" value="Acyl_CoA_acyltransferase"/>
</dbReference>
<proteinExistence type="predicted"/>
<dbReference type="RefSeq" id="XP_004365124.1">
    <property type="nucleotide sequence ID" value="XM_004365067.2"/>
</dbReference>
<dbReference type="InterPro" id="IPR010313">
    <property type="entry name" value="Glycine_N-acyltransferase"/>
</dbReference>
<dbReference type="SUPFAM" id="SSF55729">
    <property type="entry name" value="Acyl-CoA N-acyltransferases (Nat)"/>
    <property type="match status" value="1"/>
</dbReference>
<name>A0A0D2VFW0_CAPO3</name>